<dbReference type="Gene3D" id="1.10.10.60">
    <property type="entry name" value="Homeodomain-like"/>
    <property type="match status" value="1"/>
</dbReference>
<sequence>MAGVRQFDEERLLADALAQFWRKGFAATSMQELAQASGVQRGSLYNAYGGKEALFIAAYRRYQARYIEGVQRALAPPDLRVALSGLFAFSIGYIRTDRRGCLTTKTAIDEEAGSPAIRAALRQQMSDLQALLVERLAPAASELRLPVEMAADLIVTHTRGLVVMERIQDDPARLQAGADALVGLLLKEAQV</sequence>
<dbReference type="SUPFAM" id="SSF48498">
    <property type="entry name" value="Tetracyclin repressor-like, C-terminal domain"/>
    <property type="match status" value="1"/>
</dbReference>
<dbReference type="Pfam" id="PF00440">
    <property type="entry name" value="TetR_N"/>
    <property type="match status" value="1"/>
</dbReference>
<gene>
    <name evidence="6" type="ORF">FHS55_000757</name>
</gene>
<keyword evidence="2 4" id="KW-0238">DNA-binding</keyword>
<organism evidence="6 7">
    <name type="scientific">Ancylobacter tetraedralis</name>
    <dbReference type="NCBI Taxonomy" id="217068"/>
    <lineage>
        <taxon>Bacteria</taxon>
        <taxon>Pseudomonadati</taxon>
        <taxon>Pseudomonadota</taxon>
        <taxon>Alphaproteobacteria</taxon>
        <taxon>Hyphomicrobiales</taxon>
        <taxon>Xanthobacteraceae</taxon>
        <taxon>Ancylobacter</taxon>
    </lineage>
</organism>
<feature type="domain" description="HTH tetR-type" evidence="5">
    <location>
        <begin position="6"/>
        <end position="66"/>
    </location>
</feature>
<evidence type="ECO:0000256" key="1">
    <source>
        <dbReference type="ARBA" id="ARBA00023015"/>
    </source>
</evidence>
<dbReference type="PANTHER" id="PTHR47506">
    <property type="entry name" value="TRANSCRIPTIONAL REGULATORY PROTEIN"/>
    <property type="match status" value="1"/>
</dbReference>
<dbReference type="PANTHER" id="PTHR47506:SF1">
    <property type="entry name" value="HTH-TYPE TRANSCRIPTIONAL REGULATOR YJDC"/>
    <property type="match status" value="1"/>
</dbReference>
<accession>A0A839Z5D6</accession>
<dbReference type="RefSeq" id="WP_183188299.1">
    <property type="nucleotide sequence ID" value="NZ_JACICD010000001.1"/>
</dbReference>
<dbReference type="InterPro" id="IPR001647">
    <property type="entry name" value="HTH_TetR"/>
</dbReference>
<dbReference type="EMBL" id="JACICD010000001">
    <property type="protein sequence ID" value="MBB3770171.1"/>
    <property type="molecule type" value="Genomic_DNA"/>
</dbReference>
<dbReference type="Proteomes" id="UP000533469">
    <property type="component" value="Unassembled WGS sequence"/>
</dbReference>
<dbReference type="AlphaFoldDB" id="A0A839Z5D6"/>
<keyword evidence="1" id="KW-0805">Transcription regulation</keyword>
<comment type="caution">
    <text evidence="6">The sequence shown here is derived from an EMBL/GenBank/DDBJ whole genome shotgun (WGS) entry which is preliminary data.</text>
</comment>
<keyword evidence="3" id="KW-0804">Transcription</keyword>
<reference evidence="6 7" key="1">
    <citation type="submission" date="2020-08" db="EMBL/GenBank/DDBJ databases">
        <title>Genomic Encyclopedia of Type Strains, Phase IV (KMG-IV): sequencing the most valuable type-strain genomes for metagenomic binning, comparative biology and taxonomic classification.</title>
        <authorList>
            <person name="Goeker M."/>
        </authorList>
    </citation>
    <scope>NUCLEOTIDE SEQUENCE [LARGE SCALE GENOMIC DNA]</scope>
    <source>
        <strain evidence="6 7">DSM 5895</strain>
    </source>
</reference>
<proteinExistence type="predicted"/>
<name>A0A839Z5D6_9HYPH</name>
<evidence type="ECO:0000256" key="2">
    <source>
        <dbReference type="ARBA" id="ARBA00023125"/>
    </source>
</evidence>
<dbReference type="InterPro" id="IPR009057">
    <property type="entry name" value="Homeodomain-like_sf"/>
</dbReference>
<evidence type="ECO:0000259" key="5">
    <source>
        <dbReference type="PROSITE" id="PS50977"/>
    </source>
</evidence>
<dbReference type="GO" id="GO:0003677">
    <property type="term" value="F:DNA binding"/>
    <property type="evidence" value="ECO:0007669"/>
    <property type="project" value="UniProtKB-UniRule"/>
</dbReference>
<dbReference type="Pfam" id="PF16925">
    <property type="entry name" value="TetR_C_13"/>
    <property type="match status" value="1"/>
</dbReference>
<keyword evidence="7" id="KW-1185">Reference proteome</keyword>
<evidence type="ECO:0000313" key="7">
    <source>
        <dbReference type="Proteomes" id="UP000533469"/>
    </source>
</evidence>
<dbReference type="InterPro" id="IPR011075">
    <property type="entry name" value="TetR_C"/>
</dbReference>
<dbReference type="SUPFAM" id="SSF46689">
    <property type="entry name" value="Homeodomain-like"/>
    <property type="match status" value="1"/>
</dbReference>
<dbReference type="PROSITE" id="PS50977">
    <property type="entry name" value="HTH_TETR_2"/>
    <property type="match status" value="1"/>
</dbReference>
<feature type="DNA-binding region" description="H-T-H motif" evidence="4">
    <location>
        <begin position="29"/>
        <end position="48"/>
    </location>
</feature>
<dbReference type="Gene3D" id="1.10.357.10">
    <property type="entry name" value="Tetracycline Repressor, domain 2"/>
    <property type="match status" value="1"/>
</dbReference>
<dbReference type="PRINTS" id="PR00455">
    <property type="entry name" value="HTHTETR"/>
</dbReference>
<evidence type="ECO:0000256" key="4">
    <source>
        <dbReference type="PROSITE-ProRule" id="PRU00335"/>
    </source>
</evidence>
<protein>
    <submittedName>
        <fullName evidence="6">AcrR family transcriptional regulator</fullName>
    </submittedName>
</protein>
<evidence type="ECO:0000313" key="6">
    <source>
        <dbReference type="EMBL" id="MBB3770171.1"/>
    </source>
</evidence>
<evidence type="ECO:0000256" key="3">
    <source>
        <dbReference type="ARBA" id="ARBA00023163"/>
    </source>
</evidence>
<dbReference type="InterPro" id="IPR036271">
    <property type="entry name" value="Tet_transcr_reg_TetR-rel_C_sf"/>
</dbReference>